<protein>
    <submittedName>
        <fullName evidence="1">Uncharacterized protein</fullName>
    </submittedName>
</protein>
<evidence type="ECO:0000313" key="2">
    <source>
        <dbReference type="Proteomes" id="UP000785679"/>
    </source>
</evidence>
<reference evidence="1" key="1">
    <citation type="submission" date="2019-06" db="EMBL/GenBank/DDBJ databases">
        <authorList>
            <person name="Zheng W."/>
        </authorList>
    </citation>
    <scope>NUCLEOTIDE SEQUENCE</scope>
    <source>
        <strain evidence="1">QDHG01</strain>
    </source>
</reference>
<sequence length="135" mass="15950">MTSFCQNHSRNENWWSRRITSSDDFWLLRSTSVAAEQFLQLQFNSRYVCCMLNWLLIMPNSTPTWLKPQPCSWLMVALKRFSQGILGMVQFCWSKCSLREDRLRAERGEDEGFHIRQMKKELIILQISSPISLLA</sequence>
<accession>A0A8J8NKJ4</accession>
<dbReference type="EMBL" id="RRYP01013580">
    <property type="protein sequence ID" value="TNV76438.1"/>
    <property type="molecule type" value="Genomic_DNA"/>
</dbReference>
<comment type="caution">
    <text evidence="1">The sequence shown here is derived from an EMBL/GenBank/DDBJ whole genome shotgun (WGS) entry which is preliminary data.</text>
</comment>
<dbReference type="AlphaFoldDB" id="A0A8J8NKJ4"/>
<gene>
    <name evidence="1" type="ORF">FGO68_gene2352</name>
</gene>
<name>A0A8J8NKJ4_HALGN</name>
<evidence type="ECO:0000313" key="1">
    <source>
        <dbReference type="EMBL" id="TNV76438.1"/>
    </source>
</evidence>
<proteinExistence type="predicted"/>
<keyword evidence="2" id="KW-1185">Reference proteome</keyword>
<dbReference type="Proteomes" id="UP000785679">
    <property type="component" value="Unassembled WGS sequence"/>
</dbReference>
<organism evidence="1 2">
    <name type="scientific">Halteria grandinella</name>
    <dbReference type="NCBI Taxonomy" id="5974"/>
    <lineage>
        <taxon>Eukaryota</taxon>
        <taxon>Sar</taxon>
        <taxon>Alveolata</taxon>
        <taxon>Ciliophora</taxon>
        <taxon>Intramacronucleata</taxon>
        <taxon>Spirotrichea</taxon>
        <taxon>Stichotrichia</taxon>
        <taxon>Sporadotrichida</taxon>
        <taxon>Halteriidae</taxon>
        <taxon>Halteria</taxon>
    </lineage>
</organism>